<reference evidence="13" key="1">
    <citation type="submission" date="2018-04" db="EMBL/GenBank/DDBJ databases">
        <authorList>
            <person name="Go L.Y."/>
            <person name="Mitchell J.A."/>
        </authorList>
    </citation>
    <scope>NUCLEOTIDE SEQUENCE</scope>
    <source>
        <tissue evidence="13">Whole organism</tissue>
    </source>
</reference>
<keyword evidence="2 8" id="KW-0728">SH3 domain</keyword>
<dbReference type="VEuPathDB" id="VectorBase:CSON011466"/>
<evidence type="ECO:0000256" key="10">
    <source>
        <dbReference type="SAM" id="MobiDB-lite"/>
    </source>
</evidence>
<evidence type="ECO:0000256" key="6">
    <source>
        <dbReference type="ARBA" id="ARBA00022840"/>
    </source>
</evidence>
<dbReference type="SUPFAM" id="SSF50044">
    <property type="entry name" value="SH3-domain"/>
    <property type="match status" value="4"/>
</dbReference>
<dbReference type="PRINTS" id="PR00452">
    <property type="entry name" value="SH3DOMAIN"/>
</dbReference>
<dbReference type="PROSITE" id="PS50002">
    <property type="entry name" value="SH3"/>
    <property type="match status" value="2"/>
</dbReference>
<keyword evidence="4 9" id="KW-0547">Nucleotide-binding</keyword>
<evidence type="ECO:0000256" key="8">
    <source>
        <dbReference type="PROSITE-ProRule" id="PRU00192"/>
    </source>
</evidence>
<dbReference type="InterPro" id="IPR001452">
    <property type="entry name" value="SH3_domain"/>
</dbReference>
<evidence type="ECO:0000256" key="3">
    <source>
        <dbReference type="ARBA" id="ARBA00022679"/>
    </source>
</evidence>
<dbReference type="PRINTS" id="PR00109">
    <property type="entry name" value="TYRKINASE"/>
</dbReference>
<evidence type="ECO:0000313" key="14">
    <source>
        <dbReference type="EMBL" id="SSX17229.1"/>
    </source>
</evidence>
<dbReference type="SMART" id="SM00326">
    <property type="entry name" value="SH3"/>
    <property type="match status" value="3"/>
</dbReference>
<dbReference type="PRINTS" id="PR00499">
    <property type="entry name" value="P67PHOX"/>
</dbReference>
<feature type="domain" description="Protein kinase" evidence="12">
    <location>
        <begin position="41"/>
        <end position="306"/>
    </location>
</feature>
<dbReference type="GO" id="GO:0005524">
    <property type="term" value="F:ATP binding"/>
    <property type="evidence" value="ECO:0007669"/>
    <property type="project" value="UniProtKB-UniRule"/>
</dbReference>
<keyword evidence="6 9" id="KW-0067">ATP-binding</keyword>
<dbReference type="InterPro" id="IPR001245">
    <property type="entry name" value="Ser-Thr/Tyr_kinase_cat_dom"/>
</dbReference>
<accession>A0A336LKP7</accession>
<name>A0A336LKP7_CULSO</name>
<keyword evidence="7" id="KW-0829">Tyrosine-protein kinase</keyword>
<dbReference type="EMBL" id="UFQS01000004">
    <property type="protein sequence ID" value="SSW96842.1"/>
    <property type="molecule type" value="Genomic_DNA"/>
</dbReference>
<dbReference type="InterPro" id="IPR020635">
    <property type="entry name" value="Tyr_kinase_cat_dom"/>
</dbReference>
<evidence type="ECO:0000256" key="7">
    <source>
        <dbReference type="ARBA" id="ARBA00023137"/>
    </source>
</evidence>
<dbReference type="SMART" id="SM00220">
    <property type="entry name" value="S_TKc"/>
    <property type="match status" value="1"/>
</dbReference>
<protein>
    <recommendedName>
        <fullName evidence="1">non-specific protein-tyrosine kinase</fullName>
        <ecNumber evidence="1">2.7.10.2</ecNumber>
    </recommendedName>
</protein>
<evidence type="ECO:0000256" key="2">
    <source>
        <dbReference type="ARBA" id="ARBA00022443"/>
    </source>
</evidence>
<feature type="compositionally biased region" description="Polar residues" evidence="10">
    <location>
        <begin position="392"/>
        <end position="401"/>
    </location>
</feature>
<proteinExistence type="predicted"/>
<dbReference type="SUPFAM" id="SSF56112">
    <property type="entry name" value="Protein kinase-like (PK-like)"/>
    <property type="match status" value="1"/>
</dbReference>
<dbReference type="Gene3D" id="2.30.30.40">
    <property type="entry name" value="SH3 Domains"/>
    <property type="match status" value="4"/>
</dbReference>
<dbReference type="InterPro" id="IPR011009">
    <property type="entry name" value="Kinase-like_dom_sf"/>
</dbReference>
<dbReference type="SMART" id="SM00219">
    <property type="entry name" value="TyrKc"/>
    <property type="match status" value="1"/>
</dbReference>
<dbReference type="InterPro" id="IPR008266">
    <property type="entry name" value="Tyr_kinase_AS"/>
</dbReference>
<evidence type="ECO:0000313" key="13">
    <source>
        <dbReference type="EMBL" id="SSW96842.1"/>
    </source>
</evidence>
<evidence type="ECO:0000259" key="12">
    <source>
        <dbReference type="PROSITE" id="PS50011"/>
    </source>
</evidence>
<dbReference type="Pfam" id="PF07714">
    <property type="entry name" value="PK_Tyr_Ser-Thr"/>
    <property type="match status" value="1"/>
</dbReference>
<feature type="domain" description="SH3" evidence="11">
    <location>
        <begin position="1376"/>
        <end position="1435"/>
    </location>
</feature>
<keyword evidence="5" id="KW-0418">Kinase</keyword>
<dbReference type="FunFam" id="1.10.510.10:FF:000521">
    <property type="entry name" value="Tyrosine-protein kinase pr2"/>
    <property type="match status" value="1"/>
</dbReference>
<dbReference type="InterPro" id="IPR050198">
    <property type="entry name" value="Non-receptor_tyrosine_kinases"/>
</dbReference>
<dbReference type="Pfam" id="PF14604">
    <property type="entry name" value="SH3_9"/>
    <property type="match status" value="1"/>
</dbReference>
<dbReference type="GO" id="GO:0002009">
    <property type="term" value="P:morphogenesis of an epithelium"/>
    <property type="evidence" value="ECO:0007669"/>
    <property type="project" value="UniProtKB-ARBA"/>
</dbReference>
<feature type="compositionally biased region" description="Polar residues" evidence="10">
    <location>
        <begin position="1177"/>
        <end position="1188"/>
    </location>
</feature>
<dbReference type="PROSITE" id="PS50011">
    <property type="entry name" value="PROTEIN_KINASE_DOM"/>
    <property type="match status" value="1"/>
</dbReference>
<evidence type="ECO:0000256" key="1">
    <source>
        <dbReference type="ARBA" id="ARBA00011903"/>
    </source>
</evidence>
<gene>
    <name evidence="14" type="primary">CSON011466</name>
</gene>
<dbReference type="InterPro" id="IPR000719">
    <property type="entry name" value="Prot_kinase_dom"/>
</dbReference>
<dbReference type="Pfam" id="PF00018">
    <property type="entry name" value="SH3_1"/>
    <property type="match status" value="1"/>
</dbReference>
<dbReference type="Gene3D" id="1.10.510.10">
    <property type="entry name" value="Transferase(Phosphotransferase) domain 1"/>
    <property type="match status" value="1"/>
</dbReference>
<dbReference type="PANTHER" id="PTHR24418">
    <property type="entry name" value="TYROSINE-PROTEIN KINASE"/>
    <property type="match status" value="1"/>
</dbReference>
<dbReference type="PROSITE" id="PS00109">
    <property type="entry name" value="PROTEIN_KINASE_TYR"/>
    <property type="match status" value="1"/>
</dbReference>
<feature type="region of interest" description="Disordered" evidence="10">
    <location>
        <begin position="392"/>
        <end position="425"/>
    </location>
</feature>
<dbReference type="CDD" id="cd00174">
    <property type="entry name" value="SH3"/>
    <property type="match status" value="1"/>
</dbReference>
<feature type="binding site" evidence="9">
    <location>
        <position position="72"/>
    </location>
    <ligand>
        <name>ATP</name>
        <dbReference type="ChEBI" id="CHEBI:30616"/>
    </ligand>
</feature>
<reference evidence="14" key="2">
    <citation type="submission" date="2018-07" db="EMBL/GenBank/DDBJ databases">
        <authorList>
            <person name="Quirk P.G."/>
            <person name="Krulwich T.A."/>
        </authorList>
    </citation>
    <scope>NUCLEOTIDE SEQUENCE</scope>
</reference>
<evidence type="ECO:0000256" key="9">
    <source>
        <dbReference type="PROSITE-ProRule" id="PRU10141"/>
    </source>
</evidence>
<evidence type="ECO:0000259" key="11">
    <source>
        <dbReference type="PROSITE" id="PS50002"/>
    </source>
</evidence>
<feature type="domain" description="SH3" evidence="11">
    <location>
        <begin position="1499"/>
        <end position="1558"/>
    </location>
</feature>
<dbReference type="InterPro" id="IPR017441">
    <property type="entry name" value="Protein_kinase_ATP_BS"/>
</dbReference>
<dbReference type="PROSITE" id="PS00107">
    <property type="entry name" value="PROTEIN_KINASE_ATP"/>
    <property type="match status" value="1"/>
</dbReference>
<sequence>MDNDQNFTNHNFNSDCSNLKILVDEMTINDGNSCIIPSSEIKILRRLGSGEFGVVQEADWIKGEKKIQVAVKCLTQINLSSNPTEFIKEARIMHAIDHENIVRLFGIVLDGHTQMLVTELASMRSLSECLKNLSFREIFSIPTLCKFSLQICKGMEYLESKRLIHRDLAARNILVFNNNKVKISDFGLSRALSVGKTYYQTNFSPNLKLPIAWCAPESINFLRFTTSSDVYSYGVCLWEMFSYGMQPWHTMTGQQILEAIDEPNFRRLEKPEYCPDSYYSLLLKCWSHDPLSRPTFSEIATLLPTINPIQVKALVSYHTNERDMLKFSINDIITVLDTNSSTIWKGVLNNGKIGMFDPKKTDYAFENEKKHQHKGSKKKSIFSKVLNSPSTKLKFDTTTNDTPKHQDQEHLLPLTPNSPDSCQAVDNEKKNETHFKFFPTKSCKPSSSHRNCSEFDEGQSNNLDSKNEVLELKNDEQTLWPLSNVRLISPKDQKILDQALEIAYKCSTGSIKSSIDVRATQTKRKKNTKRKQYFQRKDVLHNLGVLSKDHFSSVSQNKEGRNFSEELKEKSELVFTDQSKEAYENLVQNCRKEVKKHPTNEIFSETTSQCTTDIQTSRQENISQCTLNNQHILELPSQIKSNYPEYLPPKPEKLTPGHSYYMYQIKSQSLDKLQCDKEKAFIPHPVWTPQSSPSTKKKEYQSVKFNIPKDKTFSSGEGNLSRILSGAKPAEVRIIPKQDSCTSEENLIEKKENYIRVQLGGDPPFHGFRTKIPKFQDRPSSFCSDTIESSNKNIQKDSICSRSNLLRTKTLYDSNKDKSLHLNNEVQHKISKKKDSICTTLNELERGRKKLKTKKLLLDFANKKNDLKLNNIETSQFFLLNSKPKRSKSESHASEQQTSLNFVSKPLKKELTRSQSVSTSTFPPKTVIRDPQKFDSIRKFFEESSLKRSNSMTSIKQSQPPNLEKINELKRSKSCVDVRPVKRETDIIDYDLWNKIHENVKVKKKFEELHAQMKAMEKAKHFVYECNDVNSNKWRREEDFGLRNRIKNLNDLRHVFASVENNSSSNEEIKLKIDCKKSLENDELFKKHGVSSCLVKLLSVSQINKLRKQLIDIYQENVQENEKKNKNNFKTGYAAINQNSAIIKGGLNIKNKIQFYEKKLYCLPPGNTIYRARNWTDNNNDESINTNETDIESNDKSKIISSRNNKNSRSISCIASNLQTEDFFKKEFNSHQKNHEKSISMSDLTSELKKSAAGRPVLVKNNSKLNKGDIYERLNLFILKKLENINGPSKKYHESNINIHYETPVLLDQKMCVPEDKLAEIQANQMLKVYEETKKNKILKEQAINESRKHTDNFTLKQKNPIDLHRYDNDIYSNIVKYKVAKAVYDFHGSNNKELSFKKGDILMLYKKINNNWYEGEICGKMGIVPCSYVEILSAEKNHIPKQMKIDENWFEGQLNDRKGIFPCSYVFLLSYNDEKLDEKFPHNFEILANKNHQTKELSNSYLYKVLYSYKPQNSDELELKEGEVVQVLETCDDGWFIGSCQNKFGTFPGNYVEKIYK</sequence>
<keyword evidence="3" id="KW-0808">Transferase</keyword>
<evidence type="ECO:0000256" key="5">
    <source>
        <dbReference type="ARBA" id="ARBA00022777"/>
    </source>
</evidence>
<dbReference type="EC" id="2.7.10.2" evidence="1"/>
<dbReference type="InterPro" id="IPR036028">
    <property type="entry name" value="SH3-like_dom_sf"/>
</dbReference>
<dbReference type="GO" id="GO:0004715">
    <property type="term" value="F:non-membrane spanning protein tyrosine kinase activity"/>
    <property type="evidence" value="ECO:0007669"/>
    <property type="project" value="UniProtKB-EC"/>
</dbReference>
<feature type="region of interest" description="Disordered" evidence="10">
    <location>
        <begin position="1177"/>
        <end position="1202"/>
    </location>
</feature>
<dbReference type="EMBL" id="UFQT01000004">
    <property type="protein sequence ID" value="SSX17229.1"/>
    <property type="molecule type" value="Genomic_DNA"/>
</dbReference>
<organism evidence="14">
    <name type="scientific">Culicoides sonorensis</name>
    <name type="common">Biting midge</name>
    <dbReference type="NCBI Taxonomy" id="179676"/>
    <lineage>
        <taxon>Eukaryota</taxon>
        <taxon>Metazoa</taxon>
        <taxon>Ecdysozoa</taxon>
        <taxon>Arthropoda</taxon>
        <taxon>Hexapoda</taxon>
        <taxon>Insecta</taxon>
        <taxon>Pterygota</taxon>
        <taxon>Neoptera</taxon>
        <taxon>Endopterygota</taxon>
        <taxon>Diptera</taxon>
        <taxon>Nematocera</taxon>
        <taxon>Chironomoidea</taxon>
        <taxon>Ceratopogonidae</taxon>
        <taxon>Ceratopogoninae</taxon>
        <taxon>Culicoides</taxon>
        <taxon>Monoculicoides</taxon>
    </lineage>
</organism>
<evidence type="ECO:0000256" key="4">
    <source>
        <dbReference type="ARBA" id="ARBA00022741"/>
    </source>
</evidence>